<keyword evidence="5" id="KW-1185">Reference proteome</keyword>
<evidence type="ECO:0000256" key="1">
    <source>
        <dbReference type="SAM" id="Phobius"/>
    </source>
</evidence>
<feature type="transmembrane region" description="Helical" evidence="1">
    <location>
        <begin position="21"/>
        <end position="45"/>
    </location>
</feature>
<evidence type="ECO:0000313" key="4">
    <source>
        <dbReference type="Proteomes" id="UP000663854"/>
    </source>
</evidence>
<sequence length="289" mass="33420">MWWSSIQLEKTYSRQEKDNCFITRATWLSIEIIIHCLTSIIILVLQGLLPSSTLNTHLFSSQPCETTFRSARALSGTFSSITNFSVSQFLNKTEKISILNHFKSTEGNNVECPLKFPIHHKNQREERTPSTISLSSSSTTINDIEKVIIRAYHEAEKIMNTLELLQILKENDLDDIKKLNSFVFQQLDLKSTVDYCYFNEIDLQDSADDSNNNIQNDTENFETKVEVEGYDSDEDNPDSYHFTASKETFQSIKIFDKIDSTKKNNYFHIMINNKPKYLHKQTTARLLTT</sequence>
<dbReference type="EMBL" id="CAJNOH010013404">
    <property type="protein sequence ID" value="CAF1545458.1"/>
    <property type="molecule type" value="Genomic_DNA"/>
</dbReference>
<dbReference type="EMBL" id="CAJNOL010015298">
    <property type="protein sequence ID" value="CAF1671110.1"/>
    <property type="molecule type" value="Genomic_DNA"/>
</dbReference>
<gene>
    <name evidence="3" type="ORF">JXQ802_LOCUS57613</name>
    <name evidence="2" type="ORF">PYM288_LOCUS41010</name>
</gene>
<dbReference type="AlphaFoldDB" id="A0A815WMT1"/>
<keyword evidence="1" id="KW-1133">Transmembrane helix</keyword>
<proteinExistence type="predicted"/>
<keyword evidence="1" id="KW-0472">Membrane</keyword>
<comment type="caution">
    <text evidence="2">The sequence shown here is derived from an EMBL/GenBank/DDBJ whole genome shotgun (WGS) entry which is preliminary data.</text>
</comment>
<evidence type="ECO:0000313" key="5">
    <source>
        <dbReference type="Proteomes" id="UP000663870"/>
    </source>
</evidence>
<accession>A0A815WMT1</accession>
<dbReference type="Proteomes" id="UP000663854">
    <property type="component" value="Unassembled WGS sequence"/>
</dbReference>
<keyword evidence="1" id="KW-0812">Transmembrane</keyword>
<dbReference type="Proteomes" id="UP000663870">
    <property type="component" value="Unassembled WGS sequence"/>
</dbReference>
<protein>
    <submittedName>
        <fullName evidence="2">Uncharacterized protein</fullName>
    </submittedName>
</protein>
<evidence type="ECO:0000313" key="3">
    <source>
        <dbReference type="EMBL" id="CAF1671110.1"/>
    </source>
</evidence>
<feature type="non-terminal residue" evidence="2">
    <location>
        <position position="1"/>
    </location>
</feature>
<name>A0A815WMT1_9BILA</name>
<evidence type="ECO:0000313" key="2">
    <source>
        <dbReference type="EMBL" id="CAF1545458.1"/>
    </source>
</evidence>
<organism evidence="2 4">
    <name type="scientific">Rotaria sordida</name>
    <dbReference type="NCBI Taxonomy" id="392033"/>
    <lineage>
        <taxon>Eukaryota</taxon>
        <taxon>Metazoa</taxon>
        <taxon>Spiralia</taxon>
        <taxon>Gnathifera</taxon>
        <taxon>Rotifera</taxon>
        <taxon>Eurotatoria</taxon>
        <taxon>Bdelloidea</taxon>
        <taxon>Philodinida</taxon>
        <taxon>Philodinidae</taxon>
        <taxon>Rotaria</taxon>
    </lineage>
</organism>
<reference evidence="2" key="1">
    <citation type="submission" date="2021-02" db="EMBL/GenBank/DDBJ databases">
        <authorList>
            <person name="Nowell W R."/>
        </authorList>
    </citation>
    <scope>NUCLEOTIDE SEQUENCE</scope>
</reference>